<name>A0A1G9RLT2_9FIRM</name>
<dbReference type="STRING" id="146817.SAMN04488502_10334"/>
<comment type="similarity">
    <text evidence="1">Belongs to the desulfoferrodoxin family.</text>
</comment>
<protein>
    <submittedName>
        <fullName evidence="7">Superoxide reductase</fullName>
    </submittedName>
</protein>
<evidence type="ECO:0000256" key="1">
    <source>
        <dbReference type="ARBA" id="ARBA00005941"/>
    </source>
</evidence>
<dbReference type="OrthoDB" id="9814936at2"/>
<dbReference type="AlphaFoldDB" id="A0A1G9RLT2"/>
<dbReference type="PANTHER" id="PTHR36541:SF1">
    <property type="entry name" value="SUPEROXIDE REDUCTASE-RELATED"/>
    <property type="match status" value="1"/>
</dbReference>
<dbReference type="GO" id="GO:0016491">
    <property type="term" value="F:oxidoreductase activity"/>
    <property type="evidence" value="ECO:0007669"/>
    <property type="project" value="InterPro"/>
</dbReference>
<organism evidence="7 8">
    <name type="scientific">Dendrosporobacter quercicolus</name>
    <dbReference type="NCBI Taxonomy" id="146817"/>
    <lineage>
        <taxon>Bacteria</taxon>
        <taxon>Bacillati</taxon>
        <taxon>Bacillota</taxon>
        <taxon>Negativicutes</taxon>
        <taxon>Selenomonadales</taxon>
        <taxon>Sporomusaceae</taxon>
        <taxon>Dendrosporobacter</taxon>
    </lineage>
</organism>
<evidence type="ECO:0000313" key="7">
    <source>
        <dbReference type="EMBL" id="SDM24164.1"/>
    </source>
</evidence>
<dbReference type="RefSeq" id="WP_092071278.1">
    <property type="nucleotide sequence ID" value="NZ_FNHB01000003.1"/>
</dbReference>
<sequence length="131" mass="14514">MKIADLMQSADWKAEKHAPVIDAPEQVKAGEKIAVEVSVGKEIAHPNTTEHNIRWIKLYFKPDNGKFPYEVACFEFNVHGESVEGPNKGPVYTEPFGKAVLKLLTSGTFVATAYCNIHGLWESDKAIKVAE</sequence>
<dbReference type="InterPro" id="IPR002742">
    <property type="entry name" value="Desulfoferrodoxin_Fe-bd_dom"/>
</dbReference>
<evidence type="ECO:0000256" key="4">
    <source>
        <dbReference type="ARBA" id="ARBA00022982"/>
    </source>
</evidence>
<dbReference type="InterPro" id="IPR036073">
    <property type="entry name" value="Desulfoferrodoxin_Fe-bd_dom_sf"/>
</dbReference>
<evidence type="ECO:0000313" key="8">
    <source>
        <dbReference type="Proteomes" id="UP000214880"/>
    </source>
</evidence>
<evidence type="ECO:0000256" key="2">
    <source>
        <dbReference type="ARBA" id="ARBA00022448"/>
    </source>
</evidence>
<dbReference type="InterPro" id="IPR051233">
    <property type="entry name" value="Desulfoferrodoxin_SOR"/>
</dbReference>
<gene>
    <name evidence="7" type="ORF">SAMN04488502_10334</name>
</gene>
<evidence type="ECO:0000256" key="5">
    <source>
        <dbReference type="ARBA" id="ARBA00023004"/>
    </source>
</evidence>
<keyword evidence="3" id="KW-0479">Metal-binding</keyword>
<dbReference type="EMBL" id="FNHB01000003">
    <property type="protein sequence ID" value="SDM24164.1"/>
    <property type="molecule type" value="Genomic_DNA"/>
</dbReference>
<dbReference type="GO" id="GO:0005506">
    <property type="term" value="F:iron ion binding"/>
    <property type="evidence" value="ECO:0007669"/>
    <property type="project" value="InterPro"/>
</dbReference>
<keyword evidence="4" id="KW-0249">Electron transport</keyword>
<dbReference type="CDD" id="cd03172">
    <property type="entry name" value="SORL_classII"/>
    <property type="match status" value="1"/>
</dbReference>
<dbReference type="Proteomes" id="UP000214880">
    <property type="component" value="Unassembled WGS sequence"/>
</dbReference>
<feature type="domain" description="Desulfoferrodoxin ferrous iron-binding" evidence="6">
    <location>
        <begin position="10"/>
        <end position="123"/>
    </location>
</feature>
<proteinExistence type="inferred from homology"/>
<evidence type="ECO:0000259" key="6">
    <source>
        <dbReference type="Pfam" id="PF01880"/>
    </source>
</evidence>
<dbReference type="Pfam" id="PF01880">
    <property type="entry name" value="Desulfoferrodox"/>
    <property type="match status" value="1"/>
</dbReference>
<dbReference type="Gene3D" id="2.60.40.730">
    <property type="entry name" value="SOR catalytic domain"/>
    <property type="match status" value="1"/>
</dbReference>
<evidence type="ECO:0000256" key="3">
    <source>
        <dbReference type="ARBA" id="ARBA00022723"/>
    </source>
</evidence>
<dbReference type="PANTHER" id="PTHR36541">
    <property type="entry name" value="SUPEROXIDE REDUCTASE-RELATED"/>
    <property type="match status" value="1"/>
</dbReference>
<dbReference type="SUPFAM" id="SSF49367">
    <property type="entry name" value="Superoxide reductase-like"/>
    <property type="match status" value="1"/>
</dbReference>
<keyword evidence="5" id="KW-0408">Iron</keyword>
<dbReference type="NCBIfam" id="TIGR00332">
    <property type="entry name" value="neela_ferrous"/>
    <property type="match status" value="1"/>
</dbReference>
<keyword evidence="8" id="KW-1185">Reference proteome</keyword>
<reference evidence="7 8" key="1">
    <citation type="submission" date="2016-10" db="EMBL/GenBank/DDBJ databases">
        <authorList>
            <person name="de Groot N.N."/>
        </authorList>
    </citation>
    <scope>NUCLEOTIDE SEQUENCE [LARGE SCALE GENOMIC DNA]</scope>
    <source>
        <strain evidence="7 8">DSM 1736</strain>
    </source>
</reference>
<accession>A0A1G9RLT2</accession>
<keyword evidence="2" id="KW-0813">Transport</keyword>